<sequence length="247" mass="26405">MSGHSKWATIRHKKGAQDAKRGKVFSKIIKEITIAARLGGGELESNPRLRTAITKAKGANMPKDNIDRAIKKGTGELGGADYVELSYEGYGPGGVAILIDALTDNKNRTAADVRSILAKNGGNLGENGCVSYLFNRKGVIAYSAERYSEDEIMEVALEAGADDVADSGGTIEVTTAPDDFEAVLEALGSAGFEHDMAEISRVPDATVSLDPEKTRKAIRLIELLDDHDDVQEVATNLDIPDDFDPEG</sequence>
<proteinExistence type="inferred from homology"/>
<dbReference type="Gene3D" id="3.30.70.980">
    <property type="match status" value="2"/>
</dbReference>
<evidence type="ECO:0000256" key="3">
    <source>
        <dbReference type="ARBA" id="ARBA00023015"/>
    </source>
</evidence>
<reference evidence="9 10" key="1">
    <citation type="submission" date="2017-01" db="EMBL/GenBank/DDBJ databases">
        <authorList>
            <person name="Mah S.A."/>
            <person name="Swanson W.J."/>
            <person name="Moy G.W."/>
            <person name="Vacquier V.D."/>
        </authorList>
    </citation>
    <scope>NUCLEOTIDE SEQUENCE [LARGE SCALE GENOMIC DNA]</scope>
    <source>
        <strain evidence="9 10">ASpG1</strain>
    </source>
</reference>
<organism evidence="9 10">
    <name type="scientific">Alkalispirochaeta americana</name>
    <dbReference type="NCBI Taxonomy" id="159291"/>
    <lineage>
        <taxon>Bacteria</taxon>
        <taxon>Pseudomonadati</taxon>
        <taxon>Spirochaetota</taxon>
        <taxon>Spirochaetia</taxon>
        <taxon>Spirochaetales</taxon>
        <taxon>Spirochaetaceae</taxon>
        <taxon>Alkalispirochaeta</taxon>
    </lineage>
</organism>
<dbReference type="FunFam" id="3.30.70.980:FF:000002">
    <property type="entry name" value="Probable transcriptional regulatory protein YebC"/>
    <property type="match status" value="1"/>
</dbReference>
<dbReference type="InterPro" id="IPR002876">
    <property type="entry name" value="Transcrip_reg_TACO1-like"/>
</dbReference>
<keyword evidence="3 6" id="KW-0805">Transcription regulation</keyword>
<dbReference type="GO" id="GO:0005829">
    <property type="term" value="C:cytosol"/>
    <property type="evidence" value="ECO:0007669"/>
    <property type="project" value="TreeGrafter"/>
</dbReference>
<dbReference type="InterPro" id="IPR026564">
    <property type="entry name" value="Transcrip_reg_TACO1-like_dom3"/>
</dbReference>
<dbReference type="Gene3D" id="1.10.10.200">
    <property type="match status" value="1"/>
</dbReference>
<dbReference type="FunFam" id="1.10.10.200:FF:000002">
    <property type="entry name" value="Probable transcriptional regulatory protein CLM62_37755"/>
    <property type="match status" value="1"/>
</dbReference>
<dbReference type="Pfam" id="PF20772">
    <property type="entry name" value="TACO1_YebC_N"/>
    <property type="match status" value="1"/>
</dbReference>
<evidence type="ECO:0000259" key="8">
    <source>
        <dbReference type="Pfam" id="PF20772"/>
    </source>
</evidence>
<evidence type="ECO:0000313" key="9">
    <source>
        <dbReference type="EMBL" id="SIQ01024.1"/>
    </source>
</evidence>
<dbReference type="HAMAP" id="MF_00693">
    <property type="entry name" value="Transcrip_reg_TACO1"/>
    <property type="match status" value="1"/>
</dbReference>
<evidence type="ECO:0000259" key="7">
    <source>
        <dbReference type="Pfam" id="PF01709"/>
    </source>
</evidence>
<dbReference type="EMBL" id="FTMS01000002">
    <property type="protein sequence ID" value="SIQ01024.1"/>
    <property type="molecule type" value="Genomic_DNA"/>
</dbReference>
<dbReference type="RefSeq" id="WP_076487734.1">
    <property type="nucleotide sequence ID" value="NZ_FTMS01000002.1"/>
</dbReference>
<accession>A0A1N6P9H9</accession>
<dbReference type="InterPro" id="IPR017856">
    <property type="entry name" value="Integrase-like_N"/>
</dbReference>
<name>A0A1N6P9H9_9SPIO</name>
<comment type="subcellular location">
    <subcellularLocation>
        <location evidence="6">Cytoplasm</location>
    </subcellularLocation>
</comment>
<dbReference type="GO" id="GO:0006355">
    <property type="term" value="P:regulation of DNA-templated transcription"/>
    <property type="evidence" value="ECO:0007669"/>
    <property type="project" value="UniProtKB-UniRule"/>
</dbReference>
<protein>
    <recommendedName>
        <fullName evidence="6">Probable transcriptional regulatory protein SAMN05920897_102197</fullName>
    </recommendedName>
</protein>
<dbReference type="PANTHER" id="PTHR12532:SF6">
    <property type="entry name" value="TRANSCRIPTIONAL REGULATORY PROTEIN YEBC-RELATED"/>
    <property type="match status" value="1"/>
</dbReference>
<evidence type="ECO:0000256" key="2">
    <source>
        <dbReference type="ARBA" id="ARBA00022490"/>
    </source>
</evidence>
<keyword evidence="2 6" id="KW-0963">Cytoplasm</keyword>
<dbReference type="SUPFAM" id="SSF75625">
    <property type="entry name" value="YebC-like"/>
    <property type="match status" value="1"/>
</dbReference>
<dbReference type="AlphaFoldDB" id="A0A1N6P9H9"/>
<evidence type="ECO:0000256" key="5">
    <source>
        <dbReference type="ARBA" id="ARBA00023163"/>
    </source>
</evidence>
<dbReference type="InterPro" id="IPR029072">
    <property type="entry name" value="YebC-like"/>
</dbReference>
<evidence type="ECO:0000256" key="6">
    <source>
        <dbReference type="HAMAP-Rule" id="MF_00693"/>
    </source>
</evidence>
<dbReference type="InterPro" id="IPR048300">
    <property type="entry name" value="TACO1_YebC-like_2nd/3rd_dom"/>
</dbReference>
<evidence type="ECO:0000313" key="10">
    <source>
        <dbReference type="Proteomes" id="UP000186400"/>
    </source>
</evidence>
<dbReference type="GO" id="GO:0003677">
    <property type="term" value="F:DNA binding"/>
    <property type="evidence" value="ECO:0007669"/>
    <property type="project" value="UniProtKB-UniRule"/>
</dbReference>
<dbReference type="STRING" id="159291.SAMN05920897_102197"/>
<dbReference type="Proteomes" id="UP000186400">
    <property type="component" value="Unassembled WGS sequence"/>
</dbReference>
<gene>
    <name evidence="9" type="ORF">SAMN05920897_102197</name>
</gene>
<evidence type="ECO:0000256" key="1">
    <source>
        <dbReference type="ARBA" id="ARBA00008724"/>
    </source>
</evidence>
<dbReference type="NCBIfam" id="NF009044">
    <property type="entry name" value="PRK12378.1"/>
    <property type="match status" value="1"/>
</dbReference>
<keyword evidence="5 6" id="KW-0804">Transcription</keyword>
<keyword evidence="10" id="KW-1185">Reference proteome</keyword>
<dbReference type="NCBIfam" id="NF001030">
    <property type="entry name" value="PRK00110.1"/>
    <property type="match status" value="1"/>
</dbReference>
<keyword evidence="4 6" id="KW-0238">DNA-binding</keyword>
<dbReference type="NCBIfam" id="TIGR01033">
    <property type="entry name" value="YebC/PmpR family DNA-binding transcriptional regulator"/>
    <property type="match status" value="1"/>
</dbReference>
<dbReference type="OrthoDB" id="9781053at2"/>
<comment type="similarity">
    <text evidence="1 6">Belongs to the TACO1 family.</text>
</comment>
<feature type="domain" description="TACO1/YebC-like second and third" evidence="7">
    <location>
        <begin position="82"/>
        <end position="237"/>
    </location>
</feature>
<dbReference type="PANTHER" id="PTHR12532">
    <property type="entry name" value="TRANSLATIONAL ACTIVATOR OF CYTOCHROME C OXIDASE 1"/>
    <property type="match status" value="1"/>
</dbReference>
<dbReference type="InterPro" id="IPR049083">
    <property type="entry name" value="TACO1_YebC_N"/>
</dbReference>
<evidence type="ECO:0000256" key="4">
    <source>
        <dbReference type="ARBA" id="ARBA00023125"/>
    </source>
</evidence>
<feature type="domain" description="TACO1/YebC-like N-terminal" evidence="8">
    <location>
        <begin position="5"/>
        <end position="76"/>
    </location>
</feature>
<dbReference type="Pfam" id="PF01709">
    <property type="entry name" value="Transcrip_reg"/>
    <property type="match status" value="1"/>
</dbReference>